<sequence>MNGMRMNQFVAPTSFITSISLRLANIAVRIVFQIRPTAVPSRTIHSAVVTHRMKPDSLLMTLTYSAGERTSSTPGLPRN</sequence>
<reference evidence="1" key="1">
    <citation type="submission" date="2020-05" db="EMBL/GenBank/DDBJ databases">
        <authorList>
            <person name="Chiriac C."/>
            <person name="Salcher M."/>
            <person name="Ghai R."/>
            <person name="Kavagutti S V."/>
        </authorList>
    </citation>
    <scope>NUCLEOTIDE SEQUENCE</scope>
</reference>
<organism evidence="1">
    <name type="scientific">freshwater metagenome</name>
    <dbReference type="NCBI Taxonomy" id="449393"/>
    <lineage>
        <taxon>unclassified sequences</taxon>
        <taxon>metagenomes</taxon>
        <taxon>ecological metagenomes</taxon>
    </lineage>
</organism>
<name>A0A6J7DWF3_9ZZZZ</name>
<gene>
    <name evidence="1" type="ORF">UFOPK3417_00783</name>
</gene>
<evidence type="ECO:0000313" key="1">
    <source>
        <dbReference type="EMBL" id="CAB4871773.1"/>
    </source>
</evidence>
<proteinExistence type="predicted"/>
<protein>
    <submittedName>
        <fullName evidence="1">Unannotated protein</fullName>
    </submittedName>
</protein>
<dbReference type="EMBL" id="CAFBLR010000059">
    <property type="protein sequence ID" value="CAB4871773.1"/>
    <property type="molecule type" value="Genomic_DNA"/>
</dbReference>
<dbReference type="AlphaFoldDB" id="A0A6J7DWF3"/>
<accession>A0A6J7DWF3</accession>